<organism evidence="1 2">
    <name type="scientific">Cirrhinus mrigala</name>
    <name type="common">Mrigala</name>
    <dbReference type="NCBI Taxonomy" id="683832"/>
    <lineage>
        <taxon>Eukaryota</taxon>
        <taxon>Metazoa</taxon>
        <taxon>Chordata</taxon>
        <taxon>Craniata</taxon>
        <taxon>Vertebrata</taxon>
        <taxon>Euteleostomi</taxon>
        <taxon>Actinopterygii</taxon>
        <taxon>Neopterygii</taxon>
        <taxon>Teleostei</taxon>
        <taxon>Ostariophysi</taxon>
        <taxon>Cypriniformes</taxon>
        <taxon>Cyprinidae</taxon>
        <taxon>Labeoninae</taxon>
        <taxon>Labeonini</taxon>
        <taxon>Cirrhinus</taxon>
    </lineage>
</organism>
<reference evidence="1 2" key="1">
    <citation type="submission" date="2024-05" db="EMBL/GenBank/DDBJ databases">
        <title>Genome sequencing and assembly of Indian major carp, Cirrhinus mrigala (Hamilton, 1822).</title>
        <authorList>
            <person name="Mohindra V."/>
            <person name="Chowdhury L.M."/>
            <person name="Lal K."/>
            <person name="Jena J.K."/>
        </authorList>
    </citation>
    <scope>NUCLEOTIDE SEQUENCE [LARGE SCALE GENOMIC DNA]</scope>
    <source>
        <strain evidence="1">CM1030</strain>
        <tissue evidence="1">Blood</tissue>
    </source>
</reference>
<dbReference type="AlphaFoldDB" id="A0ABD0NR97"/>
<name>A0ABD0NR97_CIRMR</name>
<protein>
    <submittedName>
        <fullName evidence="1">Uncharacterized protein</fullName>
    </submittedName>
</protein>
<proteinExistence type="predicted"/>
<gene>
    <name evidence="1" type="ORF">M9458_039700</name>
</gene>
<accession>A0ABD0NR97</accession>
<comment type="caution">
    <text evidence="1">The sequence shown here is derived from an EMBL/GenBank/DDBJ whole genome shotgun (WGS) entry which is preliminary data.</text>
</comment>
<dbReference type="Proteomes" id="UP001529510">
    <property type="component" value="Unassembled WGS sequence"/>
</dbReference>
<dbReference type="EMBL" id="JAMKFB020000020">
    <property type="protein sequence ID" value="KAL0163947.1"/>
    <property type="molecule type" value="Genomic_DNA"/>
</dbReference>
<sequence>HEACSEVISCSLALHRHLLSVSAGHVQLCVTDAPQPCFTERSLNQILHVFLRPAL</sequence>
<evidence type="ECO:0000313" key="2">
    <source>
        <dbReference type="Proteomes" id="UP001529510"/>
    </source>
</evidence>
<feature type="non-terminal residue" evidence="1">
    <location>
        <position position="1"/>
    </location>
</feature>
<keyword evidence="2" id="KW-1185">Reference proteome</keyword>
<feature type="non-terminal residue" evidence="1">
    <location>
        <position position="55"/>
    </location>
</feature>
<evidence type="ECO:0000313" key="1">
    <source>
        <dbReference type="EMBL" id="KAL0163947.1"/>
    </source>
</evidence>